<dbReference type="EMBL" id="CAJNDS010002120">
    <property type="protein sequence ID" value="CAE7338560.1"/>
    <property type="molecule type" value="Genomic_DNA"/>
</dbReference>
<keyword evidence="2" id="KW-0677">Repeat</keyword>
<evidence type="ECO:0000256" key="2">
    <source>
        <dbReference type="ARBA" id="ARBA00022737"/>
    </source>
</evidence>
<gene>
    <name evidence="3" type="primary">lrrc23</name>
    <name evidence="3" type="ORF">SNAT2548_LOCUS17724</name>
</gene>
<accession>A0A812P610</accession>
<dbReference type="OrthoDB" id="271226at2759"/>
<dbReference type="GO" id="GO:0005737">
    <property type="term" value="C:cytoplasm"/>
    <property type="evidence" value="ECO:0007669"/>
    <property type="project" value="TreeGrafter"/>
</dbReference>
<dbReference type="SUPFAM" id="SSF52058">
    <property type="entry name" value="L domain-like"/>
    <property type="match status" value="1"/>
</dbReference>
<dbReference type="PANTHER" id="PTHR15454">
    <property type="entry name" value="NISCHARIN RELATED"/>
    <property type="match status" value="1"/>
</dbReference>
<evidence type="ECO:0000256" key="1">
    <source>
        <dbReference type="ARBA" id="ARBA00022614"/>
    </source>
</evidence>
<dbReference type="Proteomes" id="UP000604046">
    <property type="component" value="Unassembled WGS sequence"/>
</dbReference>
<dbReference type="InterPro" id="IPR001611">
    <property type="entry name" value="Leu-rich_rpt"/>
</dbReference>
<dbReference type="Pfam" id="PF12799">
    <property type="entry name" value="LRR_4"/>
    <property type="match status" value="1"/>
</dbReference>
<evidence type="ECO:0000313" key="3">
    <source>
        <dbReference type="EMBL" id="CAE7338560.1"/>
    </source>
</evidence>
<dbReference type="AlphaFoldDB" id="A0A812P610"/>
<dbReference type="InterPro" id="IPR032675">
    <property type="entry name" value="LRR_dom_sf"/>
</dbReference>
<dbReference type="PANTHER" id="PTHR15454:SF56">
    <property type="entry name" value="PROTEIN PHOSPHATASE 1 REGULATORY SUBUNIT 7-RELATED"/>
    <property type="match status" value="1"/>
</dbReference>
<keyword evidence="4" id="KW-1185">Reference proteome</keyword>
<protein>
    <submittedName>
        <fullName evidence="3">Lrrc23 protein</fullName>
    </submittedName>
</protein>
<dbReference type="Gene3D" id="3.80.10.10">
    <property type="entry name" value="Ribonuclease Inhibitor"/>
    <property type="match status" value="2"/>
</dbReference>
<dbReference type="InterPro" id="IPR025875">
    <property type="entry name" value="Leu-rich_rpt_4"/>
</dbReference>
<dbReference type="PROSITE" id="PS51450">
    <property type="entry name" value="LRR"/>
    <property type="match status" value="3"/>
</dbReference>
<name>A0A812P610_9DINO</name>
<proteinExistence type="predicted"/>
<keyword evidence="1" id="KW-0433">Leucine-rich repeat</keyword>
<organism evidence="3 4">
    <name type="scientific">Symbiodinium natans</name>
    <dbReference type="NCBI Taxonomy" id="878477"/>
    <lineage>
        <taxon>Eukaryota</taxon>
        <taxon>Sar</taxon>
        <taxon>Alveolata</taxon>
        <taxon>Dinophyceae</taxon>
        <taxon>Suessiales</taxon>
        <taxon>Symbiodiniaceae</taxon>
        <taxon>Symbiodinium</taxon>
    </lineage>
</organism>
<dbReference type="Pfam" id="PF13516">
    <property type="entry name" value="LRR_6"/>
    <property type="match status" value="2"/>
</dbReference>
<sequence length="270" mass="29493">MAGDEGVELTAEAMQLSDVSKTVAGGGFVYSRLDCIGKQIGGLGLLAEYPFLRHLDLSQNCIKDVAPVGKLQHVLSLNLSSNAISKLDWTPQELPHLLFLDMSSNQLAELPQLHMPALRRCDFRFNRISTCADFQGHSTLQTLRLSSNQLASAAGLNKSPKLEVLELSENMLADLNDVYRLPCLSTLDISKNKFESLVAPWHEMAALKALDVAGNAFAQVESLKPLEVMASLRSLTVAGCPLEEQDGVNMRLEILIFQCQLQTLNGEEAA</sequence>
<evidence type="ECO:0000313" key="4">
    <source>
        <dbReference type="Proteomes" id="UP000604046"/>
    </source>
</evidence>
<comment type="caution">
    <text evidence="3">The sequence shown here is derived from an EMBL/GenBank/DDBJ whole genome shotgun (WGS) entry which is preliminary data.</text>
</comment>
<reference evidence="3" key="1">
    <citation type="submission" date="2021-02" db="EMBL/GenBank/DDBJ databases">
        <authorList>
            <person name="Dougan E. K."/>
            <person name="Rhodes N."/>
            <person name="Thang M."/>
            <person name="Chan C."/>
        </authorList>
    </citation>
    <scope>NUCLEOTIDE SEQUENCE</scope>
</reference>